<feature type="region of interest" description="Disordered" evidence="1">
    <location>
        <begin position="523"/>
        <end position="561"/>
    </location>
</feature>
<dbReference type="Proteomes" id="UP000078397">
    <property type="component" value="Unassembled WGS sequence"/>
</dbReference>
<accession>A0A179G8B6</accession>
<evidence type="ECO:0000313" key="2">
    <source>
        <dbReference type="EMBL" id="OAQ74052.1"/>
    </source>
</evidence>
<reference evidence="2 3" key="1">
    <citation type="journal article" date="2016" name="PLoS Pathog.">
        <title>Biosynthesis of antibiotic leucinostatins in bio-control fungus Purpureocillium lilacinum and their inhibition on phytophthora revealed by genome mining.</title>
        <authorList>
            <person name="Wang G."/>
            <person name="Liu Z."/>
            <person name="Lin R."/>
            <person name="Li E."/>
            <person name="Mao Z."/>
            <person name="Ling J."/>
            <person name="Yang Y."/>
            <person name="Yin W.B."/>
            <person name="Xie B."/>
        </authorList>
    </citation>
    <scope>NUCLEOTIDE SEQUENCE [LARGE SCALE GENOMIC DNA]</scope>
    <source>
        <strain evidence="2">170</strain>
    </source>
</reference>
<evidence type="ECO:0000313" key="3">
    <source>
        <dbReference type="Proteomes" id="UP000078397"/>
    </source>
</evidence>
<dbReference type="RefSeq" id="XP_018150135.1">
    <property type="nucleotide sequence ID" value="XM_018290901.1"/>
</dbReference>
<dbReference type="STRING" id="1380566.A0A179G8B6"/>
<feature type="region of interest" description="Disordered" evidence="1">
    <location>
        <begin position="634"/>
        <end position="764"/>
    </location>
</feature>
<feature type="region of interest" description="Disordered" evidence="1">
    <location>
        <begin position="170"/>
        <end position="266"/>
    </location>
</feature>
<comment type="caution">
    <text evidence="2">The sequence shown here is derived from an EMBL/GenBank/DDBJ whole genome shotgun (WGS) entry which is preliminary data.</text>
</comment>
<dbReference type="EMBL" id="LSBJ02000001">
    <property type="protein sequence ID" value="OAQ74052.1"/>
    <property type="molecule type" value="Genomic_DNA"/>
</dbReference>
<feature type="compositionally biased region" description="Polar residues" evidence="1">
    <location>
        <begin position="672"/>
        <end position="681"/>
    </location>
</feature>
<feature type="region of interest" description="Disordered" evidence="1">
    <location>
        <begin position="1"/>
        <end position="69"/>
    </location>
</feature>
<proteinExistence type="predicted"/>
<gene>
    <name evidence="2" type="ORF">VFPPC_13124</name>
</gene>
<feature type="compositionally biased region" description="Polar residues" evidence="1">
    <location>
        <begin position="608"/>
        <end position="617"/>
    </location>
</feature>
<feature type="compositionally biased region" description="Low complexity" evidence="1">
    <location>
        <begin position="750"/>
        <end position="763"/>
    </location>
</feature>
<dbReference type="GeneID" id="28854895"/>
<dbReference type="AlphaFoldDB" id="A0A179G8B6"/>
<name>A0A179G8B6_METCM</name>
<feature type="compositionally biased region" description="Polar residues" evidence="1">
    <location>
        <begin position="549"/>
        <end position="561"/>
    </location>
</feature>
<feature type="region of interest" description="Disordered" evidence="1">
    <location>
        <begin position="297"/>
        <end position="496"/>
    </location>
</feature>
<feature type="compositionally biased region" description="Polar residues" evidence="1">
    <location>
        <begin position="326"/>
        <end position="340"/>
    </location>
</feature>
<evidence type="ECO:0000256" key="1">
    <source>
        <dbReference type="SAM" id="MobiDB-lite"/>
    </source>
</evidence>
<feature type="compositionally biased region" description="Polar residues" evidence="1">
    <location>
        <begin position="824"/>
        <end position="840"/>
    </location>
</feature>
<feature type="compositionally biased region" description="Polar residues" evidence="1">
    <location>
        <begin position="466"/>
        <end position="496"/>
    </location>
</feature>
<feature type="compositionally biased region" description="Low complexity" evidence="1">
    <location>
        <begin position="395"/>
        <end position="406"/>
    </location>
</feature>
<feature type="compositionally biased region" description="Basic residues" evidence="1">
    <location>
        <begin position="421"/>
        <end position="430"/>
    </location>
</feature>
<feature type="compositionally biased region" description="Basic and acidic residues" evidence="1">
    <location>
        <begin position="300"/>
        <end position="314"/>
    </location>
</feature>
<protein>
    <submittedName>
        <fullName evidence="2">Uncharacterized protein</fullName>
    </submittedName>
</protein>
<sequence length="911" mass="99485">MARFPFSITSRKKQTSKPPPPNAPSMSKAHKILGSTPLNIDAPGSWDDVASSMTTDDRSPITAASYSESELRGYECDNQVAIARSDQGWGEESDIIPHPLRLNAINFGDLTESGRSETTGALRKSRSSSTIRSWYDKSKLPLSISQQTSSSAIAKGLPPNLQLGLNLSTGEEGWRTKRKPAKLDLSLTTRKGSDTEATGLDTGSGFDRMLRSPSILSPFSPMSTRSRESRKIRKKRTKEELHSPIPEAPRPGTSGSNRLGPPTPSLYDHYEQMSLRHVMRQSSTPSLRMTENGILTLDNVMERPGEDQEEETRPSHRRQYHIPQTPKYTTFTKADLQTSPGDAARSVSSRHTKTSKTSKSTDRSLMGTDLLQTSVLMLSSDSEDDDNEPERPIIRSPVSAPARSPSNVEDRVPPLEECRPRAARGAKVSRKQMSQSSKQGKRTSFAASNTYITIPPPASGRETPVTIDSRSETPIGNLSQAASSSRNSATSDFSVNSGMTWQGTSGYGIQEARAITMLPARRPSNVDIGEEKEEASIANTEGSREQTLHRASSTDQLTPPLSPTSVDFYIRSAHSSVDGSGSHNRLMAVTHQEEMLLSALRRKQQTMHRTSMSQVSEGNEDEVDEGINGRFKDSRCEQQDVEDIEEIERSLSSKEPATPMEEGQQKGHRSKGSQTTITGSTFDFGFPAPPSFREAASIDGEPCSDRRKSSGVLPPLQTQGLGLSDSIPPSPAGPPPKLALPELPKHVKSLKSSSSRDTVSSHSQQDVLLYLDEFEPSPDMADIQDWESATSPIAGSLTSDALLGRPWPEHNRHKANSKRARDSFATNSQSFFRANTFSRQNIEDRGDDQEEEEPAFNEAEDVPRADSPISPGAFPSVPAKRTTMTNTARLSAVGPGLLSNAGELGWWGDDD</sequence>
<feature type="region of interest" description="Disordered" evidence="1">
    <location>
        <begin position="797"/>
        <end position="879"/>
    </location>
</feature>
<feature type="compositionally biased region" description="Acidic residues" evidence="1">
    <location>
        <begin position="845"/>
        <end position="860"/>
    </location>
</feature>
<dbReference type="KEGG" id="pchm:VFPPC_13124"/>
<dbReference type="OrthoDB" id="5244050at2759"/>
<feature type="compositionally biased region" description="Basic and acidic residues" evidence="1">
    <location>
        <begin position="408"/>
        <end position="420"/>
    </location>
</feature>
<feature type="compositionally biased region" description="Pro residues" evidence="1">
    <location>
        <begin position="728"/>
        <end position="738"/>
    </location>
</feature>
<keyword evidence="3" id="KW-1185">Reference proteome</keyword>
<organism evidence="2 3">
    <name type="scientific">Pochonia chlamydosporia 170</name>
    <dbReference type="NCBI Taxonomy" id="1380566"/>
    <lineage>
        <taxon>Eukaryota</taxon>
        <taxon>Fungi</taxon>
        <taxon>Dikarya</taxon>
        <taxon>Ascomycota</taxon>
        <taxon>Pezizomycotina</taxon>
        <taxon>Sordariomycetes</taxon>
        <taxon>Hypocreomycetidae</taxon>
        <taxon>Hypocreales</taxon>
        <taxon>Clavicipitaceae</taxon>
        <taxon>Pochonia</taxon>
    </lineage>
</organism>
<feature type="region of interest" description="Disordered" evidence="1">
    <location>
        <begin position="608"/>
        <end position="627"/>
    </location>
</feature>